<dbReference type="EMBL" id="CAJGYM010000037">
    <property type="protein sequence ID" value="CAD6193719.1"/>
    <property type="molecule type" value="Genomic_DNA"/>
</dbReference>
<dbReference type="Pfam" id="PF08925">
    <property type="entry name" value="DUF1907"/>
    <property type="match status" value="1"/>
</dbReference>
<sequence>MQKLVDCSKELAGKIQNHVPALSELKEVVEKSLAANFENVSVDVRDCPDLSAEPFSLQSSGFGKNLRIADIGGPSNLYPRFHTHSEFDLREIAKVCELPSAALFGPGAGHWPTVGVNSEMVVDANLASGKVSTKVAKIDDSNPKGYAVSKIQEPKFNMMANIAISEPDQAEQVVHFKASIRKGSKNLTNTIRDALAEYYGEKPVSLAGLFIIQKGKAKLHVMPDFPGCPFESNEEVDKWLRYFEMEAPLVCASILHSYDPGMSLRLEHTHCYSEHGEGGHYHYDTTPEDVVYEGWFAPANHVYRIDKC</sequence>
<protein>
    <recommendedName>
        <fullName evidence="7">DUF1907 domain-containing protein</fullName>
    </recommendedName>
</protein>
<comment type="caution">
    <text evidence="8">The sequence shown here is derived from an EMBL/GenBank/DDBJ whole genome shotgun (WGS) entry which is preliminary data.</text>
</comment>
<evidence type="ECO:0000256" key="3">
    <source>
        <dbReference type="ARBA" id="ARBA00022723"/>
    </source>
</evidence>
<proteinExistence type="predicted"/>
<evidence type="ECO:0000256" key="1">
    <source>
        <dbReference type="ARBA" id="ARBA00004123"/>
    </source>
</evidence>
<keyword evidence="9" id="KW-1185">Reference proteome</keyword>
<dbReference type="GO" id="GO:0005634">
    <property type="term" value="C:nucleus"/>
    <property type="evidence" value="ECO:0007669"/>
    <property type="project" value="UniProtKB-SubCell"/>
</dbReference>
<gene>
    <name evidence="8" type="ORF">CAUJ_LOCUS9638</name>
</gene>
<evidence type="ECO:0000256" key="6">
    <source>
        <dbReference type="ARBA" id="ARBA00023242"/>
    </source>
</evidence>
<evidence type="ECO:0000256" key="2">
    <source>
        <dbReference type="ARBA" id="ARBA00011245"/>
    </source>
</evidence>
<evidence type="ECO:0000259" key="7">
    <source>
        <dbReference type="SMART" id="SM01168"/>
    </source>
</evidence>
<dbReference type="SMART" id="SM01168">
    <property type="entry name" value="DUF1907"/>
    <property type="match status" value="1"/>
</dbReference>
<dbReference type="Proteomes" id="UP000835052">
    <property type="component" value="Unassembled WGS sequence"/>
</dbReference>
<evidence type="ECO:0000313" key="8">
    <source>
        <dbReference type="EMBL" id="CAD6193719.1"/>
    </source>
</evidence>
<dbReference type="GO" id="GO:0008270">
    <property type="term" value="F:zinc ion binding"/>
    <property type="evidence" value="ECO:0007669"/>
    <property type="project" value="TreeGrafter"/>
</dbReference>
<comment type="subunit">
    <text evidence="2">Monomer.</text>
</comment>
<name>A0A8S1HD17_9PELO</name>
<dbReference type="PANTHER" id="PTHR13204">
    <property type="entry name" value="PTD012 PROTEIN"/>
    <property type="match status" value="1"/>
</dbReference>
<accession>A0A8S1HD17</accession>
<organism evidence="8 9">
    <name type="scientific">Caenorhabditis auriculariae</name>
    <dbReference type="NCBI Taxonomy" id="2777116"/>
    <lineage>
        <taxon>Eukaryota</taxon>
        <taxon>Metazoa</taxon>
        <taxon>Ecdysozoa</taxon>
        <taxon>Nematoda</taxon>
        <taxon>Chromadorea</taxon>
        <taxon>Rhabditida</taxon>
        <taxon>Rhabditina</taxon>
        <taxon>Rhabditomorpha</taxon>
        <taxon>Rhabditoidea</taxon>
        <taxon>Rhabditidae</taxon>
        <taxon>Peloderinae</taxon>
        <taxon>Caenorhabditis</taxon>
    </lineage>
</organism>
<dbReference type="CDD" id="cd17298">
    <property type="entry name" value="DUF1907"/>
    <property type="match status" value="1"/>
</dbReference>
<dbReference type="PANTHER" id="PTHR13204:SF1">
    <property type="entry name" value="ESTER HYDROLASE C11ORF54"/>
    <property type="match status" value="1"/>
</dbReference>
<dbReference type="OrthoDB" id="5119241at2759"/>
<evidence type="ECO:0000313" key="9">
    <source>
        <dbReference type="Proteomes" id="UP000835052"/>
    </source>
</evidence>
<evidence type="ECO:0000256" key="4">
    <source>
        <dbReference type="ARBA" id="ARBA00022801"/>
    </source>
</evidence>
<dbReference type="GO" id="GO:0016788">
    <property type="term" value="F:hydrolase activity, acting on ester bonds"/>
    <property type="evidence" value="ECO:0007669"/>
    <property type="project" value="TreeGrafter"/>
</dbReference>
<comment type="subcellular location">
    <subcellularLocation>
        <location evidence="1">Nucleus</location>
    </subcellularLocation>
</comment>
<feature type="domain" description="DUF1907" evidence="7">
    <location>
        <begin position="28"/>
        <end position="305"/>
    </location>
</feature>
<dbReference type="InterPro" id="IPR015021">
    <property type="entry name" value="C11orf54_DUF1907"/>
</dbReference>
<keyword evidence="4" id="KW-0378">Hydrolase</keyword>
<evidence type="ECO:0000256" key="5">
    <source>
        <dbReference type="ARBA" id="ARBA00022833"/>
    </source>
</evidence>
<dbReference type="SUPFAM" id="SSF117856">
    <property type="entry name" value="AF0104/ALDC/Ptd012-like"/>
    <property type="match status" value="1"/>
</dbReference>
<dbReference type="AlphaFoldDB" id="A0A8S1HD17"/>
<keyword evidence="5" id="KW-0862">Zinc</keyword>
<keyword evidence="3" id="KW-0479">Metal-binding</keyword>
<keyword evidence="6" id="KW-0539">Nucleus</keyword>
<reference evidence="8" key="1">
    <citation type="submission" date="2020-10" db="EMBL/GenBank/DDBJ databases">
        <authorList>
            <person name="Kikuchi T."/>
        </authorList>
    </citation>
    <scope>NUCLEOTIDE SEQUENCE</scope>
    <source>
        <strain evidence="8">NKZ352</strain>
    </source>
</reference>